<dbReference type="Proteomes" id="UP000033116">
    <property type="component" value="Chromosome"/>
</dbReference>
<accession>A0A0E3R7G1</accession>
<dbReference type="EMBL" id="CP009511">
    <property type="protein sequence ID" value="AKB60964.1"/>
    <property type="molecule type" value="Genomic_DNA"/>
</dbReference>
<evidence type="ECO:0000313" key="2">
    <source>
        <dbReference type="Proteomes" id="UP000033116"/>
    </source>
</evidence>
<dbReference type="RefSeq" id="WP_048043021.1">
    <property type="nucleotide sequence ID" value="NZ_CP009511.1"/>
</dbReference>
<organism evidence="1 2">
    <name type="scientific">Methanosarcina mazei SarPi</name>
    <dbReference type="NCBI Taxonomy" id="1434115"/>
    <lineage>
        <taxon>Archaea</taxon>
        <taxon>Methanobacteriati</taxon>
        <taxon>Methanobacteriota</taxon>
        <taxon>Stenosarchaea group</taxon>
        <taxon>Methanomicrobia</taxon>
        <taxon>Methanosarcinales</taxon>
        <taxon>Methanosarcinaceae</taxon>
        <taxon>Methanosarcina</taxon>
    </lineage>
</organism>
<dbReference type="PANTHER" id="PTHR38733:SF1">
    <property type="entry name" value="TYPE IV METHYL-DIRECTED RESTRICTION ENZYME ECOKMCRBC"/>
    <property type="match status" value="1"/>
</dbReference>
<evidence type="ECO:0008006" key="3">
    <source>
        <dbReference type="Google" id="ProtNLM"/>
    </source>
</evidence>
<proteinExistence type="predicted"/>
<dbReference type="InterPro" id="IPR019292">
    <property type="entry name" value="McrC"/>
</dbReference>
<dbReference type="AlphaFoldDB" id="A0A0E3R7G1"/>
<name>A0A0E3R7G1_METMZ</name>
<gene>
    <name evidence="1" type="ORF">MSMAP_0979</name>
</gene>
<evidence type="ECO:0000313" key="1">
    <source>
        <dbReference type="EMBL" id="AKB60964.1"/>
    </source>
</evidence>
<reference evidence="1 2" key="1">
    <citation type="submission" date="2014-07" db="EMBL/GenBank/DDBJ databases">
        <title>Methanogenic archaea and the global carbon cycle.</title>
        <authorList>
            <person name="Henriksen J.R."/>
            <person name="Luke J."/>
            <person name="Reinhart S."/>
            <person name="Benedict M.N."/>
            <person name="Youngblut N.D."/>
            <person name="Metcalf M.E."/>
            <person name="Whitaker R.J."/>
            <person name="Metcalf W.W."/>
        </authorList>
    </citation>
    <scope>NUCLEOTIDE SEQUENCE [LARGE SCALE GENOMIC DNA]</scope>
    <source>
        <strain evidence="1 2">SarPi</strain>
    </source>
</reference>
<sequence>MISQDNIFLEIPCLTEKSQSLSGMFLAKKWFKNADKRYLAESLQKFVDYNKDLFDFLGVVPRLEGSGKNVSLNFKSDRFIGVISLRSPENGKQIGDFVVRPRYTTATDQFSEYVEIVNLLESEITPEFKHSIPLLSRNYLKPPVYLEAIKFVKLLEKAVKVNWRKFQTTTKLYRYPKSQIDWKKYIEKEFDPSKRLLFPCHDNILSKMHIEFFEIKYVYSIAKNEINSVRTPRHVKSQFQDIFAYLDNFLYEFSEKPTNELHFHYSDPAVIKELKKQGNKILNGNLEEITSWRLDFSLLFERYVQYLFRQISLEIGATQLNNYKIRKYSSAKPSWSLSYLEPDIVLMKSEFEMVVDAKYKSHLFNLKDTTEELKEEHRKDLHQLLAYTAFTRSENKIGILCYPYSQQYLSELNYFSPFSQIGSKILLVGVPMQKSKINEFKKMIIENISKIEVEGLA</sequence>
<protein>
    <recommendedName>
        <fullName evidence="3">McrBC 5-methylcytosine restriction system component</fullName>
    </recommendedName>
</protein>
<dbReference type="GeneID" id="24864122"/>
<dbReference type="HOGENOM" id="CLU_602506_0_0_2"/>
<dbReference type="PATRIC" id="fig|1434115.4.peg.1217"/>
<dbReference type="PANTHER" id="PTHR38733">
    <property type="entry name" value="PROTEIN MCRC"/>
    <property type="match status" value="1"/>
</dbReference>